<feature type="non-terminal residue" evidence="1">
    <location>
        <position position="1"/>
    </location>
</feature>
<dbReference type="InterPro" id="IPR022385">
    <property type="entry name" value="Rhs_assc_core"/>
</dbReference>
<keyword evidence="2" id="KW-1185">Reference proteome</keyword>
<dbReference type="InterPro" id="IPR050708">
    <property type="entry name" value="T6SS_VgrG/RHS"/>
</dbReference>
<dbReference type="Proteomes" id="UP000690515">
    <property type="component" value="Unassembled WGS sequence"/>
</dbReference>
<dbReference type="EMBL" id="JAGSOY010000231">
    <property type="protein sequence ID" value="MBU2714348.1"/>
    <property type="molecule type" value="Genomic_DNA"/>
</dbReference>
<dbReference type="NCBIfam" id="TIGR03696">
    <property type="entry name" value="Rhs_assc_core"/>
    <property type="match status" value="1"/>
</dbReference>
<gene>
    <name evidence="1" type="ORF">KCG35_25190</name>
</gene>
<protein>
    <recommendedName>
        <fullName evidence="3">RHS repeat-associated core domain-containing protein</fullName>
    </recommendedName>
</protein>
<dbReference type="RefSeq" id="WP_304956773.1">
    <property type="nucleotide sequence ID" value="NZ_JAGSOY010000231.1"/>
</dbReference>
<evidence type="ECO:0000313" key="1">
    <source>
        <dbReference type="EMBL" id="MBU2714348.1"/>
    </source>
</evidence>
<dbReference type="PANTHER" id="PTHR32305:SF15">
    <property type="entry name" value="PROTEIN RHSA-RELATED"/>
    <property type="match status" value="1"/>
</dbReference>
<accession>A0ABS5ZKI2</accession>
<name>A0ABS5ZKI2_9GAMM</name>
<organism evidence="1 2">
    <name type="scientific">Zooshikella harenae</name>
    <dbReference type="NCBI Taxonomy" id="2827238"/>
    <lineage>
        <taxon>Bacteria</taxon>
        <taxon>Pseudomonadati</taxon>
        <taxon>Pseudomonadota</taxon>
        <taxon>Gammaproteobacteria</taxon>
        <taxon>Oceanospirillales</taxon>
        <taxon>Zooshikellaceae</taxon>
        <taxon>Zooshikella</taxon>
    </lineage>
</organism>
<reference evidence="1 2" key="1">
    <citation type="submission" date="2021-04" db="EMBL/GenBank/DDBJ databases">
        <authorList>
            <person name="Pira H."/>
            <person name="Risdian C."/>
            <person name="Wink J."/>
        </authorList>
    </citation>
    <scope>NUCLEOTIDE SEQUENCE [LARGE SCALE GENOMIC DNA]</scope>
    <source>
        <strain evidence="1 2">WH53</strain>
    </source>
</reference>
<comment type="caution">
    <text evidence="1">The sequence shown here is derived from an EMBL/GenBank/DDBJ whole genome shotgun (WGS) entry which is preliminary data.</text>
</comment>
<sequence length="280" mass="31541">YIHADHLNTPRRATNTEGNIVWAWYSDAYGVGQVEDNPDGDGQAVTLNLRFPGQYFDAESGLFYNYFRDYDPSTGRYIESDPIGLAGGLNTYAYVEGNPVGYIDPLGLDRYGHNYKVTDTRSNWTEEDWCRLDQSMDTAFEVAFAVATVGEGYALIHSGKFAFKHIFQSVLKRKAAYKRAREAFKKQSAEVDRLIKELTYANRPNVNLKVPGGVAGAIRHTKKTGELVGGSDHIQKGRDILKKLKKIRNRIKNSRMSEAEKNSLLFKVDKNIDDLSDALK</sequence>
<evidence type="ECO:0000313" key="2">
    <source>
        <dbReference type="Proteomes" id="UP000690515"/>
    </source>
</evidence>
<evidence type="ECO:0008006" key="3">
    <source>
        <dbReference type="Google" id="ProtNLM"/>
    </source>
</evidence>
<proteinExistence type="predicted"/>
<dbReference type="PANTHER" id="PTHR32305">
    <property type="match status" value="1"/>
</dbReference>